<reference evidence="1" key="1">
    <citation type="submission" date="2020-08" db="EMBL/GenBank/DDBJ databases">
        <title>Plant Genome Project.</title>
        <authorList>
            <person name="Zhang R.-G."/>
        </authorList>
    </citation>
    <scope>NUCLEOTIDE SEQUENCE</scope>
    <source>
        <strain evidence="1">WSP0</strain>
        <tissue evidence="1">Leaf</tissue>
    </source>
</reference>
<dbReference type="EMBL" id="JACTNZ010000002">
    <property type="protein sequence ID" value="KAG5561919.1"/>
    <property type="molecule type" value="Genomic_DNA"/>
</dbReference>
<proteinExistence type="predicted"/>
<accession>A0AAV6LBA6</accession>
<evidence type="ECO:0000313" key="1">
    <source>
        <dbReference type="EMBL" id="KAG5561919.1"/>
    </source>
</evidence>
<sequence length="80" mass="9019">MANKRNPTHVANGEEYSRSFYTYFKAQSSKEISKSTLAQRTRREQEQILKQSTAVSGKENSQVYTLTPTFYLPCGCAFGG</sequence>
<keyword evidence="2" id="KW-1185">Reference proteome</keyword>
<dbReference type="AlphaFoldDB" id="A0AAV6LBA6"/>
<protein>
    <submittedName>
        <fullName evidence="1">Uncharacterized protein</fullName>
    </submittedName>
</protein>
<evidence type="ECO:0000313" key="2">
    <source>
        <dbReference type="Proteomes" id="UP000823749"/>
    </source>
</evidence>
<comment type="caution">
    <text evidence="1">The sequence shown here is derived from an EMBL/GenBank/DDBJ whole genome shotgun (WGS) entry which is preliminary data.</text>
</comment>
<organism evidence="1 2">
    <name type="scientific">Rhododendron griersonianum</name>
    <dbReference type="NCBI Taxonomy" id="479676"/>
    <lineage>
        <taxon>Eukaryota</taxon>
        <taxon>Viridiplantae</taxon>
        <taxon>Streptophyta</taxon>
        <taxon>Embryophyta</taxon>
        <taxon>Tracheophyta</taxon>
        <taxon>Spermatophyta</taxon>
        <taxon>Magnoliopsida</taxon>
        <taxon>eudicotyledons</taxon>
        <taxon>Gunneridae</taxon>
        <taxon>Pentapetalae</taxon>
        <taxon>asterids</taxon>
        <taxon>Ericales</taxon>
        <taxon>Ericaceae</taxon>
        <taxon>Ericoideae</taxon>
        <taxon>Rhodoreae</taxon>
        <taxon>Rhododendron</taxon>
    </lineage>
</organism>
<dbReference type="Proteomes" id="UP000823749">
    <property type="component" value="Chromosome 2"/>
</dbReference>
<gene>
    <name evidence="1" type="ORF">RHGRI_004830</name>
</gene>
<name>A0AAV6LBA6_9ERIC</name>